<dbReference type="EMBL" id="CP036281">
    <property type="protein sequence ID" value="QDU81997.1"/>
    <property type="molecule type" value="Genomic_DNA"/>
</dbReference>
<accession>A0A518CRZ2</accession>
<dbReference type="InterPro" id="IPR014923">
    <property type="entry name" value="DUF1802"/>
</dbReference>
<dbReference type="KEGG" id="plon:Pla110_37490"/>
<evidence type="ECO:0000313" key="2">
    <source>
        <dbReference type="Proteomes" id="UP000317178"/>
    </source>
</evidence>
<name>A0A518CRZ2_9PLAN</name>
<proteinExistence type="predicted"/>
<sequence>MKTSVYCIQRHREINSRIQHYSVNQQVAGMKFDHERETELTSVPAQLETDIALKEWAILCAALASGKQTILVRKGGIAEGPDGFQPEHPTFWLFPTNFHQAETALNNDGKAFLSHPDIKSNLTPPPAEQIVLKHVGQIEQIIRLEQESLLPFLNTFQLLSPETLSNRFHYKEPGLWVMVVRIYQAQDPIVIPDSPHFTGCRSWVDLPRPYSSPQAEPVLSEEEFQDQVRKLNSVLSENAIG</sequence>
<evidence type="ECO:0000313" key="1">
    <source>
        <dbReference type="EMBL" id="QDU81997.1"/>
    </source>
</evidence>
<keyword evidence="2" id="KW-1185">Reference proteome</keyword>
<reference evidence="1 2" key="1">
    <citation type="submission" date="2019-02" db="EMBL/GenBank/DDBJ databases">
        <title>Deep-cultivation of Planctomycetes and their phenomic and genomic characterization uncovers novel biology.</title>
        <authorList>
            <person name="Wiegand S."/>
            <person name="Jogler M."/>
            <person name="Boedeker C."/>
            <person name="Pinto D."/>
            <person name="Vollmers J."/>
            <person name="Rivas-Marin E."/>
            <person name="Kohn T."/>
            <person name="Peeters S.H."/>
            <person name="Heuer A."/>
            <person name="Rast P."/>
            <person name="Oberbeckmann S."/>
            <person name="Bunk B."/>
            <person name="Jeske O."/>
            <person name="Meyerdierks A."/>
            <person name="Storesund J.E."/>
            <person name="Kallscheuer N."/>
            <person name="Luecker S."/>
            <person name="Lage O.M."/>
            <person name="Pohl T."/>
            <person name="Merkel B.J."/>
            <person name="Hornburger P."/>
            <person name="Mueller R.-W."/>
            <person name="Bruemmer F."/>
            <person name="Labrenz M."/>
            <person name="Spormann A.M."/>
            <person name="Op den Camp H."/>
            <person name="Overmann J."/>
            <person name="Amann R."/>
            <person name="Jetten M.S.M."/>
            <person name="Mascher T."/>
            <person name="Medema M.H."/>
            <person name="Devos D.P."/>
            <person name="Kaster A.-K."/>
            <person name="Ovreas L."/>
            <person name="Rohde M."/>
            <person name="Galperin M.Y."/>
            <person name="Jogler C."/>
        </authorList>
    </citation>
    <scope>NUCLEOTIDE SEQUENCE [LARGE SCALE GENOMIC DNA]</scope>
    <source>
        <strain evidence="1 2">Pla110</strain>
    </source>
</reference>
<evidence type="ECO:0008006" key="3">
    <source>
        <dbReference type="Google" id="ProtNLM"/>
    </source>
</evidence>
<dbReference type="Proteomes" id="UP000317178">
    <property type="component" value="Chromosome"/>
</dbReference>
<organism evidence="1 2">
    <name type="scientific">Polystyrenella longa</name>
    <dbReference type="NCBI Taxonomy" id="2528007"/>
    <lineage>
        <taxon>Bacteria</taxon>
        <taxon>Pseudomonadati</taxon>
        <taxon>Planctomycetota</taxon>
        <taxon>Planctomycetia</taxon>
        <taxon>Planctomycetales</taxon>
        <taxon>Planctomycetaceae</taxon>
        <taxon>Polystyrenella</taxon>
    </lineage>
</organism>
<dbReference type="Pfam" id="PF08819">
    <property type="entry name" value="DUF1802"/>
    <property type="match status" value="1"/>
</dbReference>
<protein>
    <recommendedName>
        <fullName evidence="3">DUF1802 family protein</fullName>
    </recommendedName>
</protein>
<dbReference type="OrthoDB" id="9808776at2"/>
<dbReference type="AlphaFoldDB" id="A0A518CRZ2"/>
<gene>
    <name evidence="1" type="ORF">Pla110_37490</name>
</gene>